<evidence type="ECO:0000256" key="1">
    <source>
        <dbReference type="SAM" id="MobiDB-lite"/>
    </source>
</evidence>
<evidence type="ECO:0000313" key="2">
    <source>
        <dbReference type="EMBL" id="WUQ82622.1"/>
    </source>
</evidence>
<sequence length="383" mass="39771">MAVELRAPLFVQQGRYDALDLRTMIGGTRGAHVGVAGPTALLVEKVDNPTPRVSVAAGSVWLPDDVAVSHKGAVHFANLDASVQLQCSTPKPGEAARVDLVVAFADPDTAPAGPLLMDLKTTADRYMQPVTYAADGTPYAAPAASGTQVTKEGARGWSIAVLAESTPGAKDWPVPSNCIRLALVSIAQTGITGIEDVRFVPAGQLDTTPLRQLRTAGPQGIAQAATGAPAGSLVYDSVSTALHKVTGPGTTAPVVPGAVRVEASYQAGDGAWGNEGWHQFTAPAAPYPRLVTVSFEVSYRGEFGEGWITPVVMGHGERRRAGRPQYTRAGDSRDARGQATVRVPAGTPLSVSSSVSPDNTANNNIKFVAAWTSYAEAVITLAA</sequence>
<dbReference type="EMBL" id="CP108110">
    <property type="protein sequence ID" value="WUQ83631.1"/>
    <property type="molecule type" value="Genomic_DNA"/>
</dbReference>
<feature type="region of interest" description="Disordered" evidence="1">
    <location>
        <begin position="318"/>
        <end position="357"/>
    </location>
</feature>
<dbReference type="EMBL" id="CP108110">
    <property type="protein sequence ID" value="WUQ82622.1"/>
    <property type="molecule type" value="Genomic_DNA"/>
</dbReference>
<evidence type="ECO:0000313" key="4">
    <source>
        <dbReference type="Proteomes" id="UP001432222"/>
    </source>
</evidence>
<dbReference type="Proteomes" id="UP001432222">
    <property type="component" value="Chromosome"/>
</dbReference>
<reference evidence="3" key="1">
    <citation type="submission" date="2022-10" db="EMBL/GenBank/DDBJ databases">
        <title>The complete genomes of actinobacterial strains from the NBC collection.</title>
        <authorList>
            <person name="Joergensen T.S."/>
            <person name="Alvarez Arevalo M."/>
            <person name="Sterndorff E.B."/>
            <person name="Faurdal D."/>
            <person name="Vuksanovic O."/>
            <person name="Mourched A.-S."/>
            <person name="Charusanti P."/>
            <person name="Shaw S."/>
            <person name="Blin K."/>
            <person name="Weber T."/>
        </authorList>
    </citation>
    <scope>NUCLEOTIDE SEQUENCE</scope>
    <source>
        <strain evidence="3">NBC_00222</strain>
    </source>
</reference>
<proteinExistence type="predicted"/>
<name>A0ABZ1TYD7_9ACTN</name>
<keyword evidence="4" id="KW-1185">Reference proteome</keyword>
<gene>
    <name evidence="2" type="ORF">OHA16_06265</name>
    <name evidence="3" type="ORF">OHA16_12025</name>
</gene>
<organism evidence="3 4">
    <name type="scientific">Kitasatospora purpeofusca</name>
    <dbReference type="NCBI Taxonomy" id="67352"/>
    <lineage>
        <taxon>Bacteria</taxon>
        <taxon>Bacillati</taxon>
        <taxon>Actinomycetota</taxon>
        <taxon>Actinomycetes</taxon>
        <taxon>Kitasatosporales</taxon>
        <taxon>Streptomycetaceae</taxon>
        <taxon>Kitasatospora</taxon>
    </lineage>
</organism>
<accession>A0ABZ1TYD7</accession>
<dbReference type="RefSeq" id="WP_328953677.1">
    <property type="nucleotide sequence ID" value="NZ_CP108110.1"/>
</dbReference>
<evidence type="ECO:0000313" key="3">
    <source>
        <dbReference type="EMBL" id="WUQ83631.1"/>
    </source>
</evidence>
<protein>
    <submittedName>
        <fullName evidence="3">Uncharacterized protein</fullName>
    </submittedName>
</protein>